<name>A0A4E0RII6_FASHE</name>
<protein>
    <submittedName>
        <fullName evidence="2">Uncharacterized protein</fullName>
    </submittedName>
</protein>
<feature type="region of interest" description="Disordered" evidence="1">
    <location>
        <begin position="45"/>
        <end position="66"/>
    </location>
</feature>
<dbReference type="EMBL" id="JXXN02000094">
    <property type="protein sequence ID" value="THD28689.1"/>
    <property type="molecule type" value="Genomic_DNA"/>
</dbReference>
<dbReference type="AlphaFoldDB" id="A0A4E0RII6"/>
<dbReference type="Proteomes" id="UP000230066">
    <property type="component" value="Unassembled WGS sequence"/>
</dbReference>
<comment type="caution">
    <text evidence="2">The sequence shown here is derived from an EMBL/GenBank/DDBJ whole genome shotgun (WGS) entry which is preliminary data.</text>
</comment>
<keyword evidence="3" id="KW-1185">Reference proteome</keyword>
<dbReference type="Pfam" id="PF05250">
    <property type="entry name" value="UPF0193"/>
    <property type="match status" value="1"/>
</dbReference>
<gene>
    <name evidence="2" type="ORF">D915_000471</name>
</gene>
<evidence type="ECO:0000313" key="2">
    <source>
        <dbReference type="EMBL" id="THD28689.1"/>
    </source>
</evidence>
<evidence type="ECO:0000256" key="1">
    <source>
        <dbReference type="SAM" id="MobiDB-lite"/>
    </source>
</evidence>
<feature type="compositionally biased region" description="Basic and acidic residues" evidence="1">
    <location>
        <begin position="45"/>
        <end position="55"/>
    </location>
</feature>
<sequence>MSRGGFWNCARPSYSTETKSLIRTLIAESNVSSPFRQQINSKLRNGESLDPDVRIDSTGTKRQTRGKKHIRVKQLRPCLRSKSTIDALKEDPPYRPLPVPKNAGEPEKARLAYMMAYGVDPLAKRKLVGSTNDNARFAFLRRKLDGVRKTSNSEGEEDGNDEDRFNELIREVKERREFLSKMAEYGKDRAYRNEIETEISQVS</sequence>
<dbReference type="InterPro" id="IPR007914">
    <property type="entry name" value="UPF0193"/>
</dbReference>
<accession>A0A4E0RII6</accession>
<dbReference type="PANTHER" id="PTHR28348">
    <property type="entry name" value="UPF0193 PROTEIN EVG1"/>
    <property type="match status" value="1"/>
</dbReference>
<evidence type="ECO:0000313" key="3">
    <source>
        <dbReference type="Proteomes" id="UP000230066"/>
    </source>
</evidence>
<reference evidence="2" key="1">
    <citation type="submission" date="2019-03" db="EMBL/GenBank/DDBJ databases">
        <title>Improved annotation for the trematode Fasciola hepatica.</title>
        <authorList>
            <person name="Choi Y.-J."/>
            <person name="Martin J."/>
            <person name="Mitreva M."/>
        </authorList>
    </citation>
    <scope>NUCLEOTIDE SEQUENCE [LARGE SCALE GENOMIC DNA]</scope>
</reference>
<organism evidence="2 3">
    <name type="scientific">Fasciola hepatica</name>
    <name type="common">Liver fluke</name>
    <dbReference type="NCBI Taxonomy" id="6192"/>
    <lineage>
        <taxon>Eukaryota</taxon>
        <taxon>Metazoa</taxon>
        <taxon>Spiralia</taxon>
        <taxon>Lophotrochozoa</taxon>
        <taxon>Platyhelminthes</taxon>
        <taxon>Trematoda</taxon>
        <taxon>Digenea</taxon>
        <taxon>Plagiorchiida</taxon>
        <taxon>Echinostomata</taxon>
        <taxon>Echinostomatoidea</taxon>
        <taxon>Fasciolidae</taxon>
        <taxon>Fasciola</taxon>
    </lineage>
</organism>
<proteinExistence type="predicted"/>
<dbReference type="PANTHER" id="PTHR28348:SF1">
    <property type="entry name" value="UPF0193 PROTEIN EVG1"/>
    <property type="match status" value="1"/>
</dbReference>